<evidence type="ECO:0000259" key="1">
    <source>
        <dbReference type="PROSITE" id="PS50042"/>
    </source>
</evidence>
<dbReference type="InterPro" id="IPR000595">
    <property type="entry name" value="cNMP-bd_dom"/>
</dbReference>
<gene>
    <name evidence="2" type="ORF">SAMN04488026_105215</name>
</gene>
<sequence length="152" mass="17174">MERIETLLAEHPDFFAFDDEERRQLARHAREESFPAGSTIFQEEDEAESVLLLIEGEVAVQNALPGRDPVRIETLGPGDILGWAWLMPPFRRMSDAVAIGDVRAVALDAAGVRTLCNAHPELGYRLYQNWLPHLADRFRAQRLQLLSALANR</sequence>
<keyword evidence="3" id="KW-1185">Reference proteome</keyword>
<feature type="domain" description="Cyclic nucleotide-binding" evidence="1">
    <location>
        <begin position="13"/>
        <end position="133"/>
    </location>
</feature>
<accession>A0A1G9EFU0</accession>
<dbReference type="Gene3D" id="2.60.120.10">
    <property type="entry name" value="Jelly Rolls"/>
    <property type="match status" value="1"/>
</dbReference>
<dbReference type="CDD" id="cd00038">
    <property type="entry name" value="CAP_ED"/>
    <property type="match status" value="1"/>
</dbReference>
<dbReference type="RefSeq" id="WP_170844656.1">
    <property type="nucleotide sequence ID" value="NZ_FNEK01000052.1"/>
</dbReference>
<dbReference type="GO" id="GO:0003700">
    <property type="term" value="F:DNA-binding transcription factor activity"/>
    <property type="evidence" value="ECO:0007669"/>
    <property type="project" value="TreeGrafter"/>
</dbReference>
<dbReference type="PANTHER" id="PTHR24567">
    <property type="entry name" value="CRP FAMILY TRANSCRIPTIONAL REGULATORY PROTEIN"/>
    <property type="match status" value="1"/>
</dbReference>
<dbReference type="InterPro" id="IPR014710">
    <property type="entry name" value="RmlC-like_jellyroll"/>
</dbReference>
<dbReference type="EMBL" id="FNEK01000052">
    <property type="protein sequence ID" value="SDK74968.1"/>
    <property type="molecule type" value="Genomic_DNA"/>
</dbReference>
<evidence type="ECO:0000313" key="2">
    <source>
        <dbReference type="EMBL" id="SDK74968.1"/>
    </source>
</evidence>
<protein>
    <submittedName>
        <fullName evidence="2">Cyclic nucleotide-binding domain-containing protein</fullName>
    </submittedName>
</protein>
<dbReference type="GO" id="GO:0005829">
    <property type="term" value="C:cytosol"/>
    <property type="evidence" value="ECO:0007669"/>
    <property type="project" value="TreeGrafter"/>
</dbReference>
<dbReference type="PANTHER" id="PTHR24567:SF74">
    <property type="entry name" value="HTH-TYPE TRANSCRIPTIONAL REGULATOR ARCR"/>
    <property type="match status" value="1"/>
</dbReference>
<dbReference type="Proteomes" id="UP000199382">
    <property type="component" value="Unassembled WGS sequence"/>
</dbReference>
<name>A0A1G9EFU0_9RHOB</name>
<proteinExistence type="predicted"/>
<dbReference type="STRING" id="571298.SAMN04488026_105215"/>
<organism evidence="2 3">
    <name type="scientific">Aliiruegeria lutimaris</name>
    <dbReference type="NCBI Taxonomy" id="571298"/>
    <lineage>
        <taxon>Bacteria</taxon>
        <taxon>Pseudomonadati</taxon>
        <taxon>Pseudomonadota</taxon>
        <taxon>Alphaproteobacteria</taxon>
        <taxon>Rhodobacterales</taxon>
        <taxon>Roseobacteraceae</taxon>
        <taxon>Aliiruegeria</taxon>
    </lineage>
</organism>
<evidence type="ECO:0000313" key="3">
    <source>
        <dbReference type="Proteomes" id="UP000199382"/>
    </source>
</evidence>
<dbReference type="SUPFAM" id="SSF51206">
    <property type="entry name" value="cAMP-binding domain-like"/>
    <property type="match status" value="1"/>
</dbReference>
<reference evidence="2 3" key="1">
    <citation type="submission" date="2016-10" db="EMBL/GenBank/DDBJ databases">
        <authorList>
            <person name="de Groot N.N."/>
        </authorList>
    </citation>
    <scope>NUCLEOTIDE SEQUENCE [LARGE SCALE GENOMIC DNA]</scope>
    <source>
        <strain evidence="2 3">DSM 25294</strain>
    </source>
</reference>
<dbReference type="SMART" id="SM00100">
    <property type="entry name" value="cNMP"/>
    <property type="match status" value="1"/>
</dbReference>
<dbReference type="Pfam" id="PF00027">
    <property type="entry name" value="cNMP_binding"/>
    <property type="match status" value="1"/>
</dbReference>
<dbReference type="InterPro" id="IPR018490">
    <property type="entry name" value="cNMP-bd_dom_sf"/>
</dbReference>
<dbReference type="InterPro" id="IPR050397">
    <property type="entry name" value="Env_Response_Regulators"/>
</dbReference>
<dbReference type="PROSITE" id="PS50042">
    <property type="entry name" value="CNMP_BINDING_3"/>
    <property type="match status" value="1"/>
</dbReference>
<dbReference type="AlphaFoldDB" id="A0A1G9EFU0"/>